<dbReference type="EMBL" id="LAZR01033320">
    <property type="protein sequence ID" value="KKL48437.1"/>
    <property type="molecule type" value="Genomic_DNA"/>
</dbReference>
<reference evidence="1" key="1">
    <citation type="journal article" date="2015" name="Nature">
        <title>Complex archaea that bridge the gap between prokaryotes and eukaryotes.</title>
        <authorList>
            <person name="Spang A."/>
            <person name="Saw J.H."/>
            <person name="Jorgensen S.L."/>
            <person name="Zaremba-Niedzwiedzka K."/>
            <person name="Martijn J."/>
            <person name="Lind A.E."/>
            <person name="van Eijk R."/>
            <person name="Schleper C."/>
            <person name="Guy L."/>
            <person name="Ettema T.J."/>
        </authorList>
    </citation>
    <scope>NUCLEOTIDE SEQUENCE</scope>
</reference>
<name>A0A0F9FBH0_9ZZZZ</name>
<sequence length="95" mass="11254">MTFKNKKQLEEEIRKLGNGIIDLIKVYDLRKPYHKIDIWEMQNVAEATLNQTNEIIKMIEDFMENKGVLNMVNNTRMWDVGTQKELLTKLRGELT</sequence>
<evidence type="ECO:0000313" key="1">
    <source>
        <dbReference type="EMBL" id="KKL48437.1"/>
    </source>
</evidence>
<dbReference type="AlphaFoldDB" id="A0A0F9FBH0"/>
<organism evidence="1">
    <name type="scientific">marine sediment metagenome</name>
    <dbReference type="NCBI Taxonomy" id="412755"/>
    <lineage>
        <taxon>unclassified sequences</taxon>
        <taxon>metagenomes</taxon>
        <taxon>ecological metagenomes</taxon>
    </lineage>
</organism>
<proteinExistence type="predicted"/>
<accession>A0A0F9FBH0</accession>
<protein>
    <submittedName>
        <fullName evidence="1">Uncharacterized protein</fullName>
    </submittedName>
</protein>
<comment type="caution">
    <text evidence="1">The sequence shown here is derived from an EMBL/GenBank/DDBJ whole genome shotgun (WGS) entry which is preliminary data.</text>
</comment>
<gene>
    <name evidence="1" type="ORF">LCGC14_2325550</name>
</gene>